<dbReference type="AlphaFoldDB" id="A0A392V317"/>
<evidence type="ECO:0000313" key="2">
    <source>
        <dbReference type="Proteomes" id="UP000265520"/>
    </source>
</evidence>
<name>A0A392V317_9FABA</name>
<organism evidence="1 2">
    <name type="scientific">Trifolium medium</name>
    <dbReference type="NCBI Taxonomy" id="97028"/>
    <lineage>
        <taxon>Eukaryota</taxon>
        <taxon>Viridiplantae</taxon>
        <taxon>Streptophyta</taxon>
        <taxon>Embryophyta</taxon>
        <taxon>Tracheophyta</taxon>
        <taxon>Spermatophyta</taxon>
        <taxon>Magnoliopsida</taxon>
        <taxon>eudicotyledons</taxon>
        <taxon>Gunneridae</taxon>
        <taxon>Pentapetalae</taxon>
        <taxon>rosids</taxon>
        <taxon>fabids</taxon>
        <taxon>Fabales</taxon>
        <taxon>Fabaceae</taxon>
        <taxon>Papilionoideae</taxon>
        <taxon>50 kb inversion clade</taxon>
        <taxon>NPAAA clade</taxon>
        <taxon>Hologalegina</taxon>
        <taxon>IRL clade</taxon>
        <taxon>Trifolieae</taxon>
        <taxon>Trifolium</taxon>
    </lineage>
</organism>
<proteinExistence type="predicted"/>
<evidence type="ECO:0000313" key="1">
    <source>
        <dbReference type="EMBL" id="MCI81345.1"/>
    </source>
</evidence>
<sequence>LYGAMRAIEIAYQNTQLVVGMD</sequence>
<protein>
    <submittedName>
        <fullName evidence="1">Uncharacterized protein</fullName>
    </submittedName>
</protein>
<keyword evidence="2" id="KW-1185">Reference proteome</keyword>
<dbReference type="Proteomes" id="UP000265520">
    <property type="component" value="Unassembled WGS sequence"/>
</dbReference>
<comment type="caution">
    <text evidence="1">The sequence shown here is derived from an EMBL/GenBank/DDBJ whole genome shotgun (WGS) entry which is preliminary data.</text>
</comment>
<feature type="non-terminal residue" evidence="1">
    <location>
        <position position="1"/>
    </location>
</feature>
<reference evidence="1 2" key="1">
    <citation type="journal article" date="2018" name="Front. Plant Sci.">
        <title>Red Clover (Trifolium pratense) and Zigzag Clover (T. medium) - A Picture of Genomic Similarities and Differences.</title>
        <authorList>
            <person name="Dluhosova J."/>
            <person name="Istvanek J."/>
            <person name="Nedelnik J."/>
            <person name="Repkova J."/>
        </authorList>
    </citation>
    <scope>NUCLEOTIDE SEQUENCE [LARGE SCALE GENOMIC DNA]</scope>
    <source>
        <strain evidence="2">cv. 10/8</strain>
        <tissue evidence="1">Leaf</tissue>
    </source>
</reference>
<dbReference type="EMBL" id="LXQA011016899">
    <property type="protein sequence ID" value="MCI81345.1"/>
    <property type="molecule type" value="Genomic_DNA"/>
</dbReference>
<accession>A0A392V317</accession>